<dbReference type="GO" id="GO:0003676">
    <property type="term" value="F:nucleic acid binding"/>
    <property type="evidence" value="ECO:0007669"/>
    <property type="project" value="InterPro"/>
</dbReference>
<gene>
    <name evidence="3" type="ORF">EAH68_11780</name>
</gene>
<dbReference type="InterPro" id="IPR003156">
    <property type="entry name" value="DHHA1_dom"/>
</dbReference>
<dbReference type="Gene3D" id="3.90.1640.10">
    <property type="entry name" value="inorganic pyrophosphatase (n-terminal core)"/>
    <property type="match status" value="1"/>
</dbReference>
<reference evidence="3 4" key="1">
    <citation type="submission" date="2018-12" db="EMBL/GenBank/DDBJ databases">
        <title>YIM 101343 draft genome.</title>
        <authorList>
            <person name="Chen X."/>
        </authorList>
    </citation>
    <scope>NUCLEOTIDE SEQUENCE [LARGE SCALE GENOMIC DNA]</scope>
    <source>
        <strain evidence="3 4">YIM 101343</strain>
    </source>
</reference>
<dbReference type="Pfam" id="PF02272">
    <property type="entry name" value="DHHA1"/>
    <property type="match status" value="1"/>
</dbReference>
<dbReference type="PANTHER" id="PTHR47618:SF1">
    <property type="entry name" value="BIFUNCTIONAL OLIGORIBONUCLEASE AND PAP PHOSPHATASE NRNA"/>
    <property type="match status" value="1"/>
</dbReference>
<evidence type="ECO:0000259" key="2">
    <source>
        <dbReference type="Pfam" id="PF02272"/>
    </source>
</evidence>
<evidence type="ECO:0000313" key="4">
    <source>
        <dbReference type="Proteomes" id="UP000274907"/>
    </source>
</evidence>
<accession>A0A430HW68</accession>
<dbReference type="Proteomes" id="UP000274907">
    <property type="component" value="Unassembled WGS sequence"/>
</dbReference>
<organism evidence="3 4">
    <name type="scientific">Corynebacterium hylobatis</name>
    <dbReference type="NCBI Taxonomy" id="1859290"/>
    <lineage>
        <taxon>Bacteria</taxon>
        <taxon>Bacillati</taxon>
        <taxon>Actinomycetota</taxon>
        <taxon>Actinomycetes</taxon>
        <taxon>Mycobacteriales</taxon>
        <taxon>Corynebacteriaceae</taxon>
        <taxon>Corynebacterium</taxon>
    </lineage>
</organism>
<dbReference type="Gene3D" id="3.10.310.30">
    <property type="match status" value="1"/>
</dbReference>
<dbReference type="InterPro" id="IPR051319">
    <property type="entry name" value="Oligoribo/pAp-PDE_c-di-AMP_PDE"/>
</dbReference>
<dbReference type="PANTHER" id="PTHR47618">
    <property type="entry name" value="BIFUNCTIONAL OLIGORIBONUCLEASE AND PAP PHOSPHATASE NRNA"/>
    <property type="match status" value="1"/>
</dbReference>
<name>A0A430HW68_9CORY</name>
<feature type="domain" description="DHHA1" evidence="2">
    <location>
        <begin position="242"/>
        <end position="317"/>
    </location>
</feature>
<proteinExistence type="predicted"/>
<feature type="domain" description="DDH" evidence="1">
    <location>
        <begin position="19"/>
        <end position="160"/>
    </location>
</feature>
<comment type="caution">
    <text evidence="3">The sequence shown here is derived from an EMBL/GenBank/DDBJ whole genome shotgun (WGS) entry which is preliminary data.</text>
</comment>
<dbReference type="AlphaFoldDB" id="A0A430HW68"/>
<dbReference type="InterPro" id="IPR001667">
    <property type="entry name" value="DDH_dom"/>
</dbReference>
<dbReference type="InterPro" id="IPR038763">
    <property type="entry name" value="DHH_sf"/>
</dbReference>
<dbReference type="EMBL" id="RXHJ01000016">
    <property type="protein sequence ID" value="RSZ61752.1"/>
    <property type="molecule type" value="Genomic_DNA"/>
</dbReference>
<dbReference type="RefSeq" id="WP_126121538.1">
    <property type="nucleotide sequence ID" value="NZ_RXHJ01000016.1"/>
</dbReference>
<evidence type="ECO:0000259" key="1">
    <source>
        <dbReference type="Pfam" id="PF01368"/>
    </source>
</evidence>
<keyword evidence="4" id="KW-1185">Reference proteome</keyword>
<sequence>MPEPSYAETVAAVEAARCVAVVGHVRPDADAIGSVSATVQALRQLGKQAVGLIGQPQPFAANLLTIPGAEEVRLAHRLPEVDLIITVDCGSLDRVGALATEIAARAQDTVVIDHHSSNPGFGRVNLIDRYAESTTTILGDLFEHLGVRLDRPIAHALYAGLLTDTGSFRWGRPQMHTFAARLMETGLDVRTIATDLFDSGSVTDLRMMGRALSGVRIEEAGTHRAAVIIADHELIQDGSLPAVESLVDFLRSLEGTDLGALFKESLPGIWHVSLRSNEMDVSKVAVTLGGGGHIPAAGYTARGTAAEVLAELLEELRAS</sequence>
<evidence type="ECO:0000313" key="3">
    <source>
        <dbReference type="EMBL" id="RSZ61752.1"/>
    </source>
</evidence>
<protein>
    <submittedName>
        <fullName evidence="3">Bifunctional oligoribonuclease/PAP phosphatase NrnA</fullName>
    </submittedName>
</protein>
<dbReference type="OrthoDB" id="9803668at2"/>
<dbReference type="SUPFAM" id="SSF64182">
    <property type="entry name" value="DHH phosphoesterases"/>
    <property type="match status" value="1"/>
</dbReference>
<dbReference type="Pfam" id="PF01368">
    <property type="entry name" value="DHH"/>
    <property type="match status" value="1"/>
</dbReference>